<comment type="similarity">
    <text evidence="1">Belongs to the glycosyl hydrolase 63 family.</text>
</comment>
<dbReference type="RefSeq" id="WP_309940189.1">
    <property type="nucleotide sequence ID" value="NZ_AP025305.1"/>
</dbReference>
<dbReference type="GO" id="GO:0006487">
    <property type="term" value="P:protein N-linked glycosylation"/>
    <property type="evidence" value="ECO:0007669"/>
    <property type="project" value="TreeGrafter"/>
</dbReference>
<feature type="coiled-coil region" evidence="4">
    <location>
        <begin position="473"/>
        <end position="504"/>
    </location>
</feature>
<dbReference type="Proteomes" id="UP001185092">
    <property type="component" value="Unassembled WGS sequence"/>
</dbReference>
<dbReference type="PROSITE" id="PS51257">
    <property type="entry name" value="PROKAR_LIPOPROTEIN"/>
    <property type="match status" value="1"/>
</dbReference>
<reference evidence="6" key="1">
    <citation type="submission" date="2023-07" db="EMBL/GenBank/DDBJ databases">
        <title>Genomic Encyclopedia of Type Strains, Phase IV (KMG-IV): sequencing the most valuable type-strain genomes for metagenomic binning, comparative biology and taxonomic classification.</title>
        <authorList>
            <person name="Goeker M."/>
        </authorList>
    </citation>
    <scope>NUCLEOTIDE SEQUENCE</scope>
    <source>
        <strain evidence="6">DSM 26174</strain>
    </source>
</reference>
<dbReference type="Gene3D" id="1.50.10.10">
    <property type="match status" value="1"/>
</dbReference>
<protein>
    <recommendedName>
        <fullName evidence="5">Mannosylglycerate hydrolase MGH1-like glycoside hydrolase domain-containing protein</fullName>
    </recommendedName>
</protein>
<dbReference type="PANTHER" id="PTHR10412:SF11">
    <property type="entry name" value="MANNOSYL-OLIGOSACCHARIDE GLUCOSIDASE"/>
    <property type="match status" value="1"/>
</dbReference>
<dbReference type="InterPro" id="IPR008928">
    <property type="entry name" value="6-hairpin_glycosidase_sf"/>
</dbReference>
<evidence type="ECO:0000256" key="2">
    <source>
        <dbReference type="ARBA" id="ARBA00022801"/>
    </source>
</evidence>
<dbReference type="InterPro" id="IPR004888">
    <property type="entry name" value="Glycoside_hydrolase_63"/>
</dbReference>
<accession>A0AAE3XPK0</accession>
<organism evidence="6 7">
    <name type="scientific">Aureibacter tunicatorum</name>
    <dbReference type="NCBI Taxonomy" id="866807"/>
    <lineage>
        <taxon>Bacteria</taxon>
        <taxon>Pseudomonadati</taxon>
        <taxon>Bacteroidota</taxon>
        <taxon>Cytophagia</taxon>
        <taxon>Cytophagales</taxon>
        <taxon>Persicobacteraceae</taxon>
        <taxon>Aureibacter</taxon>
    </lineage>
</organism>
<comment type="caution">
    <text evidence="6">The sequence shown here is derived from an EMBL/GenBank/DDBJ whole genome shotgun (WGS) entry which is preliminary data.</text>
</comment>
<keyword evidence="7" id="KW-1185">Reference proteome</keyword>
<evidence type="ECO:0000256" key="4">
    <source>
        <dbReference type="SAM" id="Coils"/>
    </source>
</evidence>
<dbReference type="InterPro" id="IPR012341">
    <property type="entry name" value="6hp_glycosidase-like_sf"/>
</dbReference>
<dbReference type="SUPFAM" id="SSF48208">
    <property type="entry name" value="Six-hairpin glycosidases"/>
    <property type="match status" value="1"/>
</dbReference>
<sequence length="902" mass="104600">MKNYLIILAMGAFLCSCVKDDSVGVMSNLHATKDSPIYTTYAAAIERSEFLLDEAYELTFYDEERGADFTTDTGGDIGFAFRKGDHWVYKITDMYSQPVINYSYPDMVKFTYTPFKDIVVTVEMLVQSSRAMILDMAIENASSKDVDLQVFPFIQNNYRAFSSIVYEADAFNFMHEEYPDYWTINNEVPYNDSLMNVFRTYPMPDALGSFNSVWGESIQIPNDIHLNKQQQYQVTGRALKSNEDKERVKLKTPSDRIQLILDGDKDKLLTETSPVWGLAENTFDRSGYIRMELGNLKPVKEGMKYEVKLYCNESKQGGIYTARVEEGKGKRKDIELAEYTGMKAPANAKIEKRGDNVYISWTGNKGDDSYRVYAKSRGEAYYSLVEKGIKANDKILSIKGEDWERFIVTAENKQGDISIHSAELIPVEKVSFEEFVSEGIAGEFEHMAKALAFRYDMKLQPNQPKSVRLLRIVGEKDRSYEELNQQANNLKEEKQDQYLKDNEELFASVKQDFESPDLELLYYSAFNMMRQVFYPADNLTNYNYYVFSREPTWGWGHGGQVFHESIAMLPYAMLDPQSAMESQKVYKERQLENGYISYRSGAYLNEIIEHNGSLTSSAPWYSWLNWEVYQVTKDKKFLEEMYSSSKRFYDFFVAQRDVDQDGLCEWGGHAILESVRDALVAVWDEVAWPSNFEALDLNCMLVMEAKSLEKMCLELGYAEEAEHWRKDYEKRSALINETFWDEENQFYYHVDRDNHTFSHKETNDLKRDEIIAFLPLWAGVASEEQAAALVKHLTDPNKFWRKYGIPSLSAEDSYYNDKGYWNGPVWVQWNYLIVRGLLDYGYEAEAKELTRRVAESMVIQLKDNHNLWEFYSPDNAWGGYHKTYIWAGIINKMIEEAGLTSL</sequence>
<keyword evidence="2" id="KW-0378">Hydrolase</keyword>
<evidence type="ECO:0000313" key="6">
    <source>
        <dbReference type="EMBL" id="MDR6240290.1"/>
    </source>
</evidence>
<dbReference type="GO" id="GO:0004573">
    <property type="term" value="F:Glc3Man9GlcNAc2 oligosaccharide glucosidase activity"/>
    <property type="evidence" value="ECO:0007669"/>
    <property type="project" value="InterPro"/>
</dbReference>
<dbReference type="EMBL" id="JAVDQD010000004">
    <property type="protein sequence ID" value="MDR6240290.1"/>
    <property type="molecule type" value="Genomic_DNA"/>
</dbReference>
<dbReference type="GO" id="GO:0009311">
    <property type="term" value="P:oligosaccharide metabolic process"/>
    <property type="evidence" value="ECO:0007669"/>
    <property type="project" value="InterPro"/>
</dbReference>
<name>A0AAE3XPK0_9BACT</name>
<dbReference type="PANTHER" id="PTHR10412">
    <property type="entry name" value="MANNOSYL-OLIGOSACCHARIDE GLUCOSIDASE"/>
    <property type="match status" value="1"/>
</dbReference>
<keyword evidence="3" id="KW-0326">Glycosidase</keyword>
<evidence type="ECO:0000256" key="1">
    <source>
        <dbReference type="ARBA" id="ARBA00010833"/>
    </source>
</evidence>
<keyword evidence="4" id="KW-0175">Coiled coil</keyword>
<gene>
    <name evidence="6" type="ORF">HNQ88_003356</name>
</gene>
<dbReference type="AlphaFoldDB" id="A0AAE3XPK0"/>
<dbReference type="InterPro" id="IPR054491">
    <property type="entry name" value="MGH1-like_GH"/>
</dbReference>
<dbReference type="Pfam" id="PF22422">
    <property type="entry name" value="MGH1-like_GH"/>
    <property type="match status" value="1"/>
</dbReference>
<evidence type="ECO:0000256" key="3">
    <source>
        <dbReference type="ARBA" id="ARBA00023295"/>
    </source>
</evidence>
<evidence type="ECO:0000313" key="7">
    <source>
        <dbReference type="Proteomes" id="UP001185092"/>
    </source>
</evidence>
<proteinExistence type="inferred from homology"/>
<evidence type="ECO:0000259" key="5">
    <source>
        <dbReference type="Pfam" id="PF22422"/>
    </source>
</evidence>
<feature type="domain" description="Mannosylglycerate hydrolase MGH1-like glycoside hydrolase" evidence="5">
    <location>
        <begin position="572"/>
        <end position="886"/>
    </location>
</feature>